<protein>
    <submittedName>
        <fullName evidence="3">PilN domain-containing protein</fullName>
    </submittedName>
</protein>
<dbReference type="GO" id="GO:0043107">
    <property type="term" value="P:type IV pilus-dependent motility"/>
    <property type="evidence" value="ECO:0007669"/>
    <property type="project" value="TreeGrafter"/>
</dbReference>
<sequence length="203" mass="23032">MPHINLLPWREEAQRLQQQQYLSILAFLALSTFLVFFLISSYFQARIDGQQARNQYLTNEIKILDTKIAEINTLEQKKKDLIQRMKLIEQLQKSRNVGTQVLDEMAKIVPSGIYLVRVEKNGAELSIIGKSESNNHLANMIREVQSSELLTDAELESITASTGGNTLLSDFKMTLRIKGLLDDEERINANRNGSGKRKNVGGR</sequence>
<keyword evidence="2" id="KW-0812">Transmembrane</keyword>
<dbReference type="Proteomes" id="UP000307790">
    <property type="component" value="Unassembled WGS sequence"/>
</dbReference>
<name>A0A5R9IBT3_9GAMM</name>
<accession>A0A5R9IBT3</accession>
<proteinExistence type="predicted"/>
<keyword evidence="2" id="KW-1133">Transmembrane helix</keyword>
<dbReference type="PANTHER" id="PTHR40278">
    <property type="entry name" value="DNA UTILIZATION PROTEIN HOFN"/>
    <property type="match status" value="1"/>
</dbReference>
<dbReference type="AlphaFoldDB" id="A0A5R9IBT3"/>
<dbReference type="InterPro" id="IPR007813">
    <property type="entry name" value="PilN"/>
</dbReference>
<dbReference type="OrthoDB" id="5296173at2"/>
<reference evidence="3 4" key="1">
    <citation type="submission" date="2019-05" db="EMBL/GenBank/DDBJ databases">
        <title>Genome sequences of Thalassotalea litorea 1K03283.</title>
        <authorList>
            <person name="Zhang D."/>
        </authorList>
    </citation>
    <scope>NUCLEOTIDE SEQUENCE [LARGE SCALE GENOMIC DNA]</scope>
    <source>
        <strain evidence="3 4">MCCC 1K03283</strain>
    </source>
</reference>
<evidence type="ECO:0000256" key="1">
    <source>
        <dbReference type="SAM" id="Coils"/>
    </source>
</evidence>
<evidence type="ECO:0000313" key="3">
    <source>
        <dbReference type="EMBL" id="TLU61066.1"/>
    </source>
</evidence>
<comment type="caution">
    <text evidence="3">The sequence shown here is derived from an EMBL/GenBank/DDBJ whole genome shotgun (WGS) entry which is preliminary data.</text>
</comment>
<evidence type="ECO:0000256" key="2">
    <source>
        <dbReference type="SAM" id="Phobius"/>
    </source>
</evidence>
<keyword evidence="4" id="KW-1185">Reference proteome</keyword>
<evidence type="ECO:0000313" key="4">
    <source>
        <dbReference type="Proteomes" id="UP000307790"/>
    </source>
</evidence>
<feature type="transmembrane region" description="Helical" evidence="2">
    <location>
        <begin position="21"/>
        <end position="43"/>
    </location>
</feature>
<dbReference type="EMBL" id="VCBC01000020">
    <property type="protein sequence ID" value="TLU61066.1"/>
    <property type="molecule type" value="Genomic_DNA"/>
</dbReference>
<dbReference type="RefSeq" id="WP_138321463.1">
    <property type="nucleotide sequence ID" value="NZ_VCBC01000020.1"/>
</dbReference>
<keyword evidence="2" id="KW-0472">Membrane</keyword>
<dbReference type="Pfam" id="PF05137">
    <property type="entry name" value="PilN"/>
    <property type="match status" value="1"/>
</dbReference>
<dbReference type="GO" id="GO:0043683">
    <property type="term" value="P:type IV pilus assembly"/>
    <property type="evidence" value="ECO:0007669"/>
    <property type="project" value="TreeGrafter"/>
</dbReference>
<organism evidence="3 4">
    <name type="scientific">Thalassotalea litorea</name>
    <dbReference type="NCBI Taxonomy" id="2020715"/>
    <lineage>
        <taxon>Bacteria</taxon>
        <taxon>Pseudomonadati</taxon>
        <taxon>Pseudomonadota</taxon>
        <taxon>Gammaproteobacteria</taxon>
        <taxon>Alteromonadales</taxon>
        <taxon>Colwelliaceae</taxon>
        <taxon>Thalassotalea</taxon>
    </lineage>
</organism>
<feature type="coiled-coil region" evidence="1">
    <location>
        <begin position="64"/>
        <end position="91"/>
    </location>
</feature>
<keyword evidence="1" id="KW-0175">Coiled coil</keyword>
<dbReference type="InterPro" id="IPR052534">
    <property type="entry name" value="Extracell_DNA_Util/SecSys_Comp"/>
</dbReference>
<dbReference type="PANTHER" id="PTHR40278:SF2">
    <property type="entry name" value="TYPE IV PILUS INNER MEMBRANE COMPONENT PILN"/>
    <property type="match status" value="1"/>
</dbReference>
<gene>
    <name evidence="3" type="ORF">FE810_15895</name>
</gene>